<sequence>MEISLMAPEILLNSGHKMPTLALGTATYPMPPPHQLTSSLIDPSPPATATSTPQPPMAPRRPSDGPWRLQWSAASLATATRFLLRRSCRQKTLIVTSSCLPLRKHLGKLQNAHVIMRTTLNRCWKLGMDYVDLYVVHWPIRIKQSAEFFNLREEDMLEFDVKGVWEGMEECRRLGLVKSIGVSNFSCAKLSKLLEFASIPPAVNQVEINVGWQQQKLLEYCKEKRIHVCAWSPLAANGAIWGSLAVMDSPILKEIAAAKNKTIAQVALRWIHEQGGSPIVKSFNKERMKQNLQIFDWELTVDELCKIKKVPQAKGYRGDRFVFPEGQYKSVEELWDGEI</sequence>
<dbReference type="SUPFAM" id="SSF51430">
    <property type="entry name" value="NAD(P)-linked oxidoreductase"/>
    <property type="match status" value="1"/>
</dbReference>
<feature type="domain" description="NADP-dependent oxidoreductase" evidence="3">
    <location>
        <begin position="88"/>
        <end position="309"/>
    </location>
</feature>
<dbReference type="Pfam" id="PF00248">
    <property type="entry name" value="Aldo_ket_red"/>
    <property type="match status" value="1"/>
</dbReference>
<reference evidence="4" key="2">
    <citation type="journal article" date="2024" name="Plant">
        <title>Genomic evolution and insights into agronomic trait innovations of Sesamum species.</title>
        <authorList>
            <person name="Miao H."/>
            <person name="Wang L."/>
            <person name="Qu L."/>
            <person name="Liu H."/>
            <person name="Sun Y."/>
            <person name="Le M."/>
            <person name="Wang Q."/>
            <person name="Wei S."/>
            <person name="Zheng Y."/>
            <person name="Lin W."/>
            <person name="Duan Y."/>
            <person name="Cao H."/>
            <person name="Xiong S."/>
            <person name="Wang X."/>
            <person name="Wei L."/>
            <person name="Li C."/>
            <person name="Ma Q."/>
            <person name="Ju M."/>
            <person name="Zhao R."/>
            <person name="Li G."/>
            <person name="Mu C."/>
            <person name="Tian Q."/>
            <person name="Mei H."/>
            <person name="Zhang T."/>
            <person name="Gao T."/>
            <person name="Zhang H."/>
        </authorList>
    </citation>
    <scope>NUCLEOTIDE SEQUENCE</scope>
    <source>
        <strain evidence="4">KEN1</strain>
    </source>
</reference>
<evidence type="ECO:0000259" key="3">
    <source>
        <dbReference type="Pfam" id="PF00248"/>
    </source>
</evidence>
<proteinExistence type="predicted"/>
<dbReference type="InterPro" id="IPR023210">
    <property type="entry name" value="NADP_OxRdtase_dom"/>
</dbReference>
<evidence type="ECO:0000313" key="4">
    <source>
        <dbReference type="EMBL" id="KAL0417299.1"/>
    </source>
</evidence>
<dbReference type="PRINTS" id="PR00069">
    <property type="entry name" value="ALDKETRDTASE"/>
</dbReference>
<accession>A0AAW2UJZ7</accession>
<dbReference type="InterPro" id="IPR018170">
    <property type="entry name" value="Aldo/ket_reductase_CS"/>
</dbReference>
<dbReference type="AlphaFoldDB" id="A0AAW2UJZ7"/>
<dbReference type="PROSITE" id="PS00062">
    <property type="entry name" value="ALDOKETO_REDUCTASE_2"/>
    <property type="match status" value="1"/>
</dbReference>
<feature type="region of interest" description="Disordered" evidence="2">
    <location>
        <begin position="25"/>
        <end position="65"/>
    </location>
</feature>
<dbReference type="PANTHER" id="PTHR11732">
    <property type="entry name" value="ALDO/KETO REDUCTASE"/>
    <property type="match status" value="1"/>
</dbReference>
<dbReference type="PROSITE" id="PS00063">
    <property type="entry name" value="ALDOKETO_REDUCTASE_3"/>
    <property type="match status" value="1"/>
</dbReference>
<evidence type="ECO:0000256" key="2">
    <source>
        <dbReference type="SAM" id="MobiDB-lite"/>
    </source>
</evidence>
<comment type="caution">
    <text evidence="4">The sequence shown here is derived from an EMBL/GenBank/DDBJ whole genome shotgun (WGS) entry which is preliminary data.</text>
</comment>
<reference evidence="4" key="1">
    <citation type="submission" date="2020-06" db="EMBL/GenBank/DDBJ databases">
        <authorList>
            <person name="Li T."/>
            <person name="Hu X."/>
            <person name="Zhang T."/>
            <person name="Song X."/>
            <person name="Zhang H."/>
            <person name="Dai N."/>
            <person name="Sheng W."/>
            <person name="Hou X."/>
            <person name="Wei L."/>
        </authorList>
    </citation>
    <scope>NUCLEOTIDE SEQUENCE</scope>
    <source>
        <strain evidence="4">KEN1</strain>
        <tissue evidence="4">Leaf</tissue>
    </source>
</reference>
<dbReference type="GO" id="GO:0016491">
    <property type="term" value="F:oxidoreductase activity"/>
    <property type="evidence" value="ECO:0007669"/>
    <property type="project" value="InterPro"/>
</dbReference>
<evidence type="ECO:0000256" key="1">
    <source>
        <dbReference type="PIRSR" id="PIRSR000097-2"/>
    </source>
</evidence>
<name>A0AAW2UJZ7_9LAMI</name>
<dbReference type="InterPro" id="IPR036812">
    <property type="entry name" value="NAD(P)_OxRdtase_dom_sf"/>
</dbReference>
<gene>
    <name evidence="4" type="ORF">Slati_3561800</name>
</gene>
<dbReference type="EMBL" id="JACGWN010000012">
    <property type="protein sequence ID" value="KAL0417299.1"/>
    <property type="molecule type" value="Genomic_DNA"/>
</dbReference>
<feature type="binding site" evidence="1">
    <location>
        <position position="137"/>
    </location>
    <ligand>
        <name>substrate</name>
    </ligand>
</feature>
<organism evidence="4">
    <name type="scientific">Sesamum latifolium</name>
    <dbReference type="NCBI Taxonomy" id="2727402"/>
    <lineage>
        <taxon>Eukaryota</taxon>
        <taxon>Viridiplantae</taxon>
        <taxon>Streptophyta</taxon>
        <taxon>Embryophyta</taxon>
        <taxon>Tracheophyta</taxon>
        <taxon>Spermatophyta</taxon>
        <taxon>Magnoliopsida</taxon>
        <taxon>eudicotyledons</taxon>
        <taxon>Gunneridae</taxon>
        <taxon>Pentapetalae</taxon>
        <taxon>asterids</taxon>
        <taxon>lamiids</taxon>
        <taxon>Lamiales</taxon>
        <taxon>Pedaliaceae</taxon>
        <taxon>Sesamum</taxon>
    </lineage>
</organism>
<dbReference type="InterPro" id="IPR020471">
    <property type="entry name" value="AKR"/>
</dbReference>
<dbReference type="Gene3D" id="3.20.20.100">
    <property type="entry name" value="NADP-dependent oxidoreductase domain"/>
    <property type="match status" value="1"/>
</dbReference>
<protein>
    <submittedName>
        <fullName evidence="4">Protein REDOX 2</fullName>
    </submittedName>
</protein>
<dbReference type="PIRSF" id="PIRSF000097">
    <property type="entry name" value="AKR"/>
    <property type="match status" value="1"/>
</dbReference>